<name>A0ABR2PUK8_9ROSI</name>
<dbReference type="Proteomes" id="UP001396334">
    <property type="component" value="Unassembled WGS sequence"/>
</dbReference>
<proteinExistence type="predicted"/>
<protein>
    <recommendedName>
        <fullName evidence="2">RNase H type-1 domain-containing protein</fullName>
    </recommendedName>
</protein>
<accession>A0ABR2PUK8</accession>
<keyword evidence="1" id="KW-0812">Transmembrane</keyword>
<feature type="transmembrane region" description="Helical" evidence="1">
    <location>
        <begin position="20"/>
        <end position="36"/>
    </location>
</feature>
<dbReference type="EMBL" id="JBBPBN010000050">
    <property type="protein sequence ID" value="KAK8992127.1"/>
    <property type="molecule type" value="Genomic_DNA"/>
</dbReference>
<organism evidence="3 4">
    <name type="scientific">Hibiscus sabdariffa</name>
    <name type="common">roselle</name>
    <dbReference type="NCBI Taxonomy" id="183260"/>
    <lineage>
        <taxon>Eukaryota</taxon>
        <taxon>Viridiplantae</taxon>
        <taxon>Streptophyta</taxon>
        <taxon>Embryophyta</taxon>
        <taxon>Tracheophyta</taxon>
        <taxon>Spermatophyta</taxon>
        <taxon>Magnoliopsida</taxon>
        <taxon>eudicotyledons</taxon>
        <taxon>Gunneridae</taxon>
        <taxon>Pentapetalae</taxon>
        <taxon>rosids</taxon>
        <taxon>malvids</taxon>
        <taxon>Malvales</taxon>
        <taxon>Malvaceae</taxon>
        <taxon>Malvoideae</taxon>
        <taxon>Hibiscus</taxon>
    </lineage>
</organism>
<evidence type="ECO:0000313" key="3">
    <source>
        <dbReference type="EMBL" id="KAK8992127.1"/>
    </source>
</evidence>
<dbReference type="InterPro" id="IPR002156">
    <property type="entry name" value="RNaseH_domain"/>
</dbReference>
<reference evidence="3 4" key="1">
    <citation type="journal article" date="2024" name="G3 (Bethesda)">
        <title>Genome assembly of Hibiscus sabdariffa L. provides insights into metabolisms of medicinal natural products.</title>
        <authorList>
            <person name="Kim T."/>
        </authorList>
    </citation>
    <scope>NUCLEOTIDE SEQUENCE [LARGE SCALE GENOMIC DNA]</scope>
    <source>
        <strain evidence="3">TK-2024</strain>
        <tissue evidence="3">Old leaves</tissue>
    </source>
</reference>
<evidence type="ECO:0000256" key="1">
    <source>
        <dbReference type="SAM" id="Phobius"/>
    </source>
</evidence>
<evidence type="ECO:0000259" key="2">
    <source>
        <dbReference type="Pfam" id="PF13456"/>
    </source>
</evidence>
<evidence type="ECO:0000313" key="4">
    <source>
        <dbReference type="Proteomes" id="UP001396334"/>
    </source>
</evidence>
<gene>
    <name evidence="3" type="ORF">V6N11_048223</name>
</gene>
<keyword evidence="1" id="KW-0472">Membrane</keyword>
<comment type="caution">
    <text evidence="3">The sequence shown here is derived from an EMBL/GenBank/DDBJ whole genome shotgun (WGS) entry which is preliminary data.</text>
</comment>
<feature type="domain" description="RNase H type-1" evidence="2">
    <location>
        <begin position="66"/>
        <end position="110"/>
    </location>
</feature>
<keyword evidence="1" id="KW-1133">Transmembrane helix</keyword>
<sequence>MMDQNGEWLRPLFHIYSRTLFYYALLLAWVQLRMTLPIRWGGEVRMVVHSECLKAFELRTDALRLLRNSDASQSVSSLLRHIYLLTSRDWTVEFQHVYREGNLVTDRLARVTNLDNLGVVLRY</sequence>
<keyword evidence="4" id="KW-1185">Reference proteome</keyword>
<dbReference type="Pfam" id="PF13456">
    <property type="entry name" value="RVT_3"/>
    <property type="match status" value="1"/>
</dbReference>